<feature type="transmembrane region" description="Helical" evidence="1">
    <location>
        <begin position="142"/>
        <end position="163"/>
    </location>
</feature>
<dbReference type="PANTHER" id="PTHR22941">
    <property type="entry name" value="SERPENTINE RECEPTOR"/>
    <property type="match status" value="1"/>
</dbReference>
<dbReference type="HOGENOM" id="CLU_042960_1_1_1"/>
<dbReference type="eggNOG" id="ENOG502R105">
    <property type="taxonomic scope" value="Eukaryota"/>
</dbReference>
<feature type="transmembrane region" description="Helical" evidence="1">
    <location>
        <begin position="64"/>
        <end position="81"/>
    </location>
</feature>
<dbReference type="FunCoup" id="O17400">
    <property type="interactions" value="45"/>
</dbReference>
<dbReference type="PANTHER" id="PTHR22941:SF302">
    <property type="entry name" value="SERPENTINE RECEPTOR, CLASS H"/>
    <property type="match status" value="1"/>
</dbReference>
<sequence length="352" mass="40919">MGSVREYYLTNYTKCPRCDTFLCTWQEVAYTFHSITIFSLPFYIFGGYCILYKTPKEMKMYSRTCLVDIFLNVLATPYLFFPTLSGFSVGLLNFLRVPPKIQVWLVFQSLNWMLFSMTMLLENRHNSILFNRFQITKNRTKIIYYLVRYLSGLIYSMSLLFFIPEDQNSALLQVLTKIPCPSQEFFTASDVFVLCIDENYVTFLALFTGIGVLTEIAQIVFFLACCVYYLFVSVRSFASKKTRQMQVKYFASIILQISIPMGFMMPTVLYIFLSLSYKFYNQALTNLSILHASLHDLLSTFMVLLIHAPYRHFIFSFFKKLDTSVSTSEVRDESVMATQITIKQVSMSPVTN</sequence>
<dbReference type="PaxDb" id="6239-F09G2.7"/>
<dbReference type="InterPro" id="IPR053220">
    <property type="entry name" value="Nematode_rcpt-like_serp_H"/>
</dbReference>
<dbReference type="CTD" id="191875"/>
<organism evidence="2 3">
    <name type="scientific">Caenorhabditis elegans</name>
    <dbReference type="NCBI Taxonomy" id="6239"/>
    <lineage>
        <taxon>Eukaryota</taxon>
        <taxon>Metazoa</taxon>
        <taxon>Ecdysozoa</taxon>
        <taxon>Nematoda</taxon>
        <taxon>Chromadorea</taxon>
        <taxon>Rhabditida</taxon>
        <taxon>Rhabditina</taxon>
        <taxon>Rhabditomorpha</taxon>
        <taxon>Rhabditoidea</taxon>
        <taxon>Rhabditidae</taxon>
        <taxon>Peloderinae</taxon>
        <taxon>Caenorhabditis</taxon>
    </lineage>
</organism>
<dbReference type="AlphaFoldDB" id="O17400"/>
<dbReference type="UCSC" id="F09G2.7">
    <property type="organism name" value="c. elegans"/>
</dbReference>
<dbReference type="WormBase" id="F09G2.7">
    <property type="protein sequence ID" value="CE09302"/>
    <property type="gene ID" value="WBGene00005304"/>
    <property type="gene designation" value="srh-83"/>
</dbReference>
<reference evidence="2 3" key="1">
    <citation type="journal article" date="1998" name="Science">
        <title>Genome sequence of the nematode C. elegans: a platform for investigating biology.</title>
        <authorList>
            <consortium name="The C. elegans sequencing consortium"/>
            <person name="Sulson J.E."/>
            <person name="Waterston R."/>
        </authorList>
    </citation>
    <scope>NUCLEOTIDE SEQUENCE [LARGE SCALE GENOMIC DNA]</scope>
    <source>
        <strain evidence="2 3">Bristol N2</strain>
    </source>
</reference>
<dbReference type="InterPro" id="IPR019422">
    <property type="entry name" value="7TM_GPCR_serpentine_rcpt_Srh"/>
</dbReference>
<gene>
    <name evidence="2 4" type="primary">srh-83</name>
    <name evidence="2" type="ORF">CELE_F09G2.7</name>
    <name evidence="4" type="ORF">F09G2.7</name>
</gene>
<dbReference type="AGR" id="WB:WBGene00005304"/>
<feature type="transmembrane region" description="Helical" evidence="1">
    <location>
        <begin position="289"/>
        <end position="310"/>
    </location>
</feature>
<evidence type="ECO:0000256" key="1">
    <source>
        <dbReference type="SAM" id="Phobius"/>
    </source>
</evidence>
<feature type="transmembrane region" description="Helical" evidence="1">
    <location>
        <begin position="200"/>
        <end position="232"/>
    </location>
</feature>
<keyword evidence="2" id="KW-0675">Receptor</keyword>
<evidence type="ECO:0000313" key="2">
    <source>
        <dbReference type="EMBL" id="CCD64427.1"/>
    </source>
</evidence>
<dbReference type="PIR" id="T32484">
    <property type="entry name" value="T32484"/>
</dbReference>
<keyword evidence="1" id="KW-0472">Membrane</keyword>
<feature type="transmembrane region" description="Helical" evidence="1">
    <location>
        <begin position="101"/>
        <end position="121"/>
    </location>
</feature>
<dbReference type="KEGG" id="cel:CELE_F09G2.7"/>
<feature type="transmembrane region" description="Helical" evidence="1">
    <location>
        <begin position="30"/>
        <end position="52"/>
    </location>
</feature>
<keyword evidence="1" id="KW-1133">Transmembrane helix</keyword>
<evidence type="ECO:0000313" key="3">
    <source>
        <dbReference type="Proteomes" id="UP000001940"/>
    </source>
</evidence>
<dbReference type="Pfam" id="PF10318">
    <property type="entry name" value="7TM_GPCR_Srh"/>
    <property type="match status" value="1"/>
</dbReference>
<dbReference type="RefSeq" id="NP_504819.1">
    <property type="nucleotide sequence ID" value="NM_072418.1"/>
</dbReference>
<keyword evidence="3" id="KW-1185">Reference proteome</keyword>
<evidence type="ECO:0000313" key="4">
    <source>
        <dbReference type="WormBase" id="F09G2.7"/>
    </source>
</evidence>
<dbReference type="GeneID" id="191875"/>
<accession>O17400</accession>
<dbReference type="EMBL" id="BX284605">
    <property type="protein sequence ID" value="CCD64427.1"/>
    <property type="molecule type" value="Genomic_DNA"/>
</dbReference>
<feature type="transmembrane region" description="Helical" evidence="1">
    <location>
        <begin position="253"/>
        <end position="277"/>
    </location>
</feature>
<keyword evidence="1" id="KW-0812">Transmembrane</keyword>
<dbReference type="PhylomeDB" id="O17400"/>
<name>O17400_CAEEL</name>
<proteinExistence type="predicted"/>
<dbReference type="InParanoid" id="O17400"/>
<protein>
    <submittedName>
        <fullName evidence="2">Serpentine Receptor, class H</fullName>
    </submittedName>
</protein>
<dbReference type="Proteomes" id="UP000001940">
    <property type="component" value="Chromosome V"/>
</dbReference>